<proteinExistence type="predicted"/>
<dbReference type="Proteomes" id="UP000295758">
    <property type="component" value="Unassembled WGS sequence"/>
</dbReference>
<dbReference type="EMBL" id="SOAA01000045">
    <property type="protein sequence ID" value="TDS25806.1"/>
    <property type="molecule type" value="Genomic_DNA"/>
</dbReference>
<dbReference type="AlphaFoldDB" id="A0A4R7E0V2"/>
<gene>
    <name evidence="1" type="ORF">BY453_14513</name>
</gene>
<evidence type="ECO:0000313" key="2">
    <source>
        <dbReference type="Proteomes" id="UP000295758"/>
    </source>
</evidence>
<comment type="caution">
    <text evidence="1">The sequence shown here is derived from an EMBL/GenBank/DDBJ whole genome shotgun (WGS) entry which is preliminary data.</text>
</comment>
<reference evidence="1 2" key="1">
    <citation type="submission" date="2019-03" db="EMBL/GenBank/DDBJ databases">
        <title>Deep subsurface shale carbon reservoir microbial communities from Ohio and West Virginia, USA.</title>
        <authorList>
            <person name="Wrighton K."/>
        </authorList>
    </citation>
    <scope>NUCLEOTIDE SEQUENCE [LARGE SCALE GENOMIC DNA]</scope>
    <source>
        <strain evidence="1 2">UTICA-S4D12</strain>
    </source>
</reference>
<evidence type="ECO:0000313" key="1">
    <source>
        <dbReference type="EMBL" id="TDS25806.1"/>
    </source>
</evidence>
<protein>
    <submittedName>
        <fullName evidence="1">Uncharacterized protein</fullName>
    </submittedName>
</protein>
<accession>A0A4R7E0V2</accession>
<organism evidence="1 2">
    <name type="scientific">Halanaerobium congolense</name>
    <dbReference type="NCBI Taxonomy" id="54121"/>
    <lineage>
        <taxon>Bacteria</taxon>
        <taxon>Bacillati</taxon>
        <taxon>Bacillota</taxon>
        <taxon>Clostridia</taxon>
        <taxon>Halanaerobiales</taxon>
        <taxon>Halanaerobiaceae</taxon>
        <taxon>Halanaerobium</taxon>
    </lineage>
</organism>
<dbReference type="RefSeq" id="WP_133618487.1">
    <property type="nucleotide sequence ID" value="NZ_SOAA01000045.1"/>
</dbReference>
<name>A0A4R7E0V2_9FIRM</name>
<sequence length="101" mass="12199">MRLENYDYNIEFYKNWLDRRIIPLEESLKYSLVQKFGPLTALSSQVAGIKDSCHVFAFSNKLDEIKQLIYMVIKTFILNHLIFKENYKKPLHMLKEYVEYE</sequence>